<dbReference type="AlphaFoldDB" id="A0A6V7NJ89"/>
<dbReference type="EMBL" id="LR862139">
    <property type="protein sequence ID" value="CAD1818607.1"/>
    <property type="molecule type" value="Genomic_DNA"/>
</dbReference>
<evidence type="ECO:0000313" key="1">
    <source>
        <dbReference type="EMBL" id="CAD1818607.1"/>
    </source>
</evidence>
<gene>
    <name evidence="1" type="ORF">CB5_LOCUS1818</name>
</gene>
<accession>A0A6V7NJ89</accession>
<protein>
    <submittedName>
        <fullName evidence="1">Uncharacterized protein</fullName>
    </submittedName>
</protein>
<organism evidence="1">
    <name type="scientific">Ananas comosus var. bracteatus</name>
    <name type="common">red pineapple</name>
    <dbReference type="NCBI Taxonomy" id="296719"/>
    <lineage>
        <taxon>Eukaryota</taxon>
        <taxon>Viridiplantae</taxon>
        <taxon>Streptophyta</taxon>
        <taxon>Embryophyta</taxon>
        <taxon>Tracheophyta</taxon>
        <taxon>Spermatophyta</taxon>
        <taxon>Magnoliopsida</taxon>
        <taxon>Liliopsida</taxon>
        <taxon>Poales</taxon>
        <taxon>Bromeliaceae</taxon>
        <taxon>Bromelioideae</taxon>
        <taxon>Ananas</taxon>
    </lineage>
</organism>
<proteinExistence type="predicted"/>
<name>A0A6V7NJ89_ANACO</name>
<reference evidence="1" key="1">
    <citation type="submission" date="2020-07" db="EMBL/GenBank/DDBJ databases">
        <authorList>
            <person name="Lin J."/>
        </authorList>
    </citation>
    <scope>NUCLEOTIDE SEQUENCE</scope>
</reference>
<sequence>MEVESFGLESPAQIQKNLISLLQPPRILFSLRSNPIASSSPFAQTPSHPLLPSLKPHRILFSLRSNPSLSSSSSAAATDELGFRRPEFGREDLAGTVAGGVSAKRRGDDGGGKQEFQTHLTLVIFIHNLIALQVQHLNCRAHYDWI</sequence>